<keyword evidence="2" id="KW-0732">Signal</keyword>
<comment type="caution">
    <text evidence="3">The sequence shown here is derived from an EMBL/GenBank/DDBJ whole genome shotgun (WGS) entry which is preliminary data.</text>
</comment>
<organism evidence="3 4">
    <name type="scientific">Aquisalibacillus elongatus</name>
    <dbReference type="NCBI Taxonomy" id="485577"/>
    <lineage>
        <taxon>Bacteria</taxon>
        <taxon>Bacillati</taxon>
        <taxon>Bacillota</taxon>
        <taxon>Bacilli</taxon>
        <taxon>Bacillales</taxon>
        <taxon>Bacillaceae</taxon>
        <taxon>Aquisalibacillus</taxon>
    </lineage>
</organism>
<sequence>MKKIIMLFSLLFILGACNTDGEVKSSQEEPESDPNQELVEDDEQEKSNEEDNNSEDEQSNESNEEDTANENQGSKDDEDVEENNDEEGKGVASVPVKQLFDFGPDVDGSQLSEEVKNEMQLKVNELGDPMEDTIQFNGFNAFYRDDGTLTVEAFIRNGYHHPIWDITATLKVKDKSGEEILANGEFILPKDEFGTLEPTVSRVWALNFMPEQVMNSNADLSEYIIEADYEYNY</sequence>
<dbReference type="Proteomes" id="UP000276443">
    <property type="component" value="Unassembled WGS sequence"/>
</dbReference>
<dbReference type="PROSITE" id="PS51257">
    <property type="entry name" value="PROKAR_LIPOPROTEIN"/>
    <property type="match status" value="1"/>
</dbReference>
<feature type="chain" id="PRO_5038917179" evidence="2">
    <location>
        <begin position="19"/>
        <end position="233"/>
    </location>
</feature>
<evidence type="ECO:0000313" key="3">
    <source>
        <dbReference type="EMBL" id="RPF53369.1"/>
    </source>
</evidence>
<evidence type="ECO:0000313" key="4">
    <source>
        <dbReference type="Proteomes" id="UP000276443"/>
    </source>
</evidence>
<reference evidence="3 4" key="1">
    <citation type="submission" date="2018-11" db="EMBL/GenBank/DDBJ databases">
        <title>Genomic Encyclopedia of Type Strains, Phase IV (KMG-IV): sequencing the most valuable type-strain genomes for metagenomic binning, comparative biology and taxonomic classification.</title>
        <authorList>
            <person name="Goeker M."/>
        </authorList>
    </citation>
    <scope>NUCLEOTIDE SEQUENCE [LARGE SCALE GENOMIC DNA]</scope>
    <source>
        <strain evidence="3 4">DSM 18090</strain>
    </source>
</reference>
<dbReference type="AlphaFoldDB" id="A0A3N5B8Q5"/>
<dbReference type="OrthoDB" id="1907642at2"/>
<proteinExistence type="predicted"/>
<feature type="signal peptide" evidence="2">
    <location>
        <begin position="1"/>
        <end position="18"/>
    </location>
</feature>
<gene>
    <name evidence="3" type="ORF">EDC24_1868</name>
</gene>
<name>A0A3N5B8Q5_9BACI</name>
<accession>A0A3N5B8Q5</accession>
<dbReference type="NCBIfam" id="TIGR04398">
    <property type="entry name" value="SLAP_DUP"/>
    <property type="match status" value="1"/>
</dbReference>
<feature type="compositionally biased region" description="Acidic residues" evidence="1">
    <location>
        <begin position="28"/>
        <end position="68"/>
    </location>
</feature>
<evidence type="ECO:0000256" key="2">
    <source>
        <dbReference type="SAM" id="SignalP"/>
    </source>
</evidence>
<protein>
    <submittedName>
        <fullName evidence="3">SLAP domain-containing protein</fullName>
    </submittedName>
</protein>
<dbReference type="EMBL" id="RKRF01000009">
    <property type="protein sequence ID" value="RPF53369.1"/>
    <property type="molecule type" value="Genomic_DNA"/>
</dbReference>
<feature type="compositionally biased region" description="Acidic residues" evidence="1">
    <location>
        <begin position="76"/>
        <end position="85"/>
    </location>
</feature>
<keyword evidence="4" id="KW-1185">Reference proteome</keyword>
<evidence type="ECO:0000256" key="1">
    <source>
        <dbReference type="SAM" id="MobiDB-lite"/>
    </source>
</evidence>
<dbReference type="RefSeq" id="WP_124221858.1">
    <property type="nucleotide sequence ID" value="NZ_RKRF01000009.1"/>
</dbReference>
<dbReference type="InterPro" id="IPR030910">
    <property type="entry name" value="SLAP_dom"/>
</dbReference>
<feature type="region of interest" description="Disordered" evidence="1">
    <location>
        <begin position="22"/>
        <end position="96"/>
    </location>
</feature>